<reference evidence="1 2" key="1">
    <citation type="journal article" date="2024" name="bioRxiv">
        <title>A reference genome for Trichogramma kaykai: A tiny desert-dwelling parasitoid wasp with competing sex-ratio distorters.</title>
        <authorList>
            <person name="Culotta J."/>
            <person name="Lindsey A.R."/>
        </authorList>
    </citation>
    <scope>NUCLEOTIDE SEQUENCE [LARGE SCALE GENOMIC DNA]</scope>
    <source>
        <strain evidence="1 2">KSX58</strain>
    </source>
</reference>
<organism evidence="1 2">
    <name type="scientific">Trichogramma kaykai</name>
    <dbReference type="NCBI Taxonomy" id="54128"/>
    <lineage>
        <taxon>Eukaryota</taxon>
        <taxon>Metazoa</taxon>
        <taxon>Ecdysozoa</taxon>
        <taxon>Arthropoda</taxon>
        <taxon>Hexapoda</taxon>
        <taxon>Insecta</taxon>
        <taxon>Pterygota</taxon>
        <taxon>Neoptera</taxon>
        <taxon>Endopterygota</taxon>
        <taxon>Hymenoptera</taxon>
        <taxon>Apocrita</taxon>
        <taxon>Proctotrupomorpha</taxon>
        <taxon>Chalcidoidea</taxon>
        <taxon>Trichogrammatidae</taxon>
        <taxon>Trichogramma</taxon>
    </lineage>
</organism>
<accession>A0ABD2X3I1</accession>
<proteinExistence type="predicted"/>
<protein>
    <recommendedName>
        <fullName evidence="3">Gamma-glutamylcyclotransferase AIG2-like domain-containing protein</fullName>
    </recommendedName>
</protein>
<dbReference type="Proteomes" id="UP001627154">
    <property type="component" value="Unassembled WGS sequence"/>
</dbReference>
<evidence type="ECO:0008006" key="3">
    <source>
        <dbReference type="Google" id="ProtNLM"/>
    </source>
</evidence>
<dbReference type="EMBL" id="JBJJXI010000055">
    <property type="protein sequence ID" value="KAL3399675.1"/>
    <property type="molecule type" value="Genomic_DNA"/>
</dbReference>
<evidence type="ECO:0000313" key="2">
    <source>
        <dbReference type="Proteomes" id="UP001627154"/>
    </source>
</evidence>
<evidence type="ECO:0000313" key="1">
    <source>
        <dbReference type="EMBL" id="KAL3399675.1"/>
    </source>
</evidence>
<gene>
    <name evidence="1" type="ORF">TKK_006933</name>
</gene>
<sequence length="127" mass="14317">MNTSQEKFLFPYGSLILDTVQIFEAEGGKLKNKKFLCEINSLYTRGSSHVLYECSLSYTSNRKIGSACCGCGGGHAIALDRKSRRRVCTRTTAIYRAARREDLEARGDTCSRRLPLRTVRGSKEWLD</sequence>
<dbReference type="AlphaFoldDB" id="A0ABD2X3I1"/>
<name>A0ABD2X3I1_9HYME</name>
<comment type="caution">
    <text evidence="1">The sequence shown here is derived from an EMBL/GenBank/DDBJ whole genome shotgun (WGS) entry which is preliminary data.</text>
</comment>
<keyword evidence="2" id="KW-1185">Reference proteome</keyword>